<dbReference type="InterPro" id="IPR023045">
    <property type="entry name" value="MoaC"/>
</dbReference>
<dbReference type="InterPro" id="IPR013483">
    <property type="entry name" value="MoaA"/>
</dbReference>
<keyword evidence="11" id="KW-0479">Metal-binding</keyword>
<dbReference type="GO" id="GO:0006777">
    <property type="term" value="P:Mo-molybdopterin cofactor biosynthetic process"/>
    <property type="evidence" value="ECO:0007669"/>
    <property type="project" value="UniProtKB-KW"/>
</dbReference>
<evidence type="ECO:0000256" key="16">
    <source>
        <dbReference type="ARBA" id="ARBA00023150"/>
    </source>
</evidence>
<dbReference type="GO" id="GO:0005525">
    <property type="term" value="F:GTP binding"/>
    <property type="evidence" value="ECO:0007669"/>
    <property type="project" value="UniProtKB-KW"/>
</dbReference>
<name>A0A210PP57_MIZYE</name>
<keyword evidence="15" id="KW-0342">GTP-binding</keyword>
<dbReference type="CDD" id="cd01335">
    <property type="entry name" value="Radical_SAM"/>
    <property type="match status" value="1"/>
</dbReference>
<keyword evidence="10" id="KW-0949">S-adenosyl-L-methionine</keyword>
<evidence type="ECO:0000256" key="13">
    <source>
        <dbReference type="ARBA" id="ARBA00023004"/>
    </source>
</evidence>
<dbReference type="UniPathway" id="UPA00344"/>
<dbReference type="HAMAP" id="MF_01224_B">
    <property type="entry name" value="MoaC_B"/>
    <property type="match status" value="1"/>
</dbReference>
<dbReference type="Gene3D" id="3.20.20.70">
    <property type="entry name" value="Aldolase class I"/>
    <property type="match status" value="1"/>
</dbReference>
<evidence type="ECO:0000313" key="22">
    <source>
        <dbReference type="EMBL" id="OWF38258.1"/>
    </source>
</evidence>
<organism evidence="22 23">
    <name type="scientific">Mizuhopecten yessoensis</name>
    <name type="common">Japanese scallop</name>
    <name type="synonym">Patinopecten yessoensis</name>
    <dbReference type="NCBI Taxonomy" id="6573"/>
    <lineage>
        <taxon>Eukaryota</taxon>
        <taxon>Metazoa</taxon>
        <taxon>Spiralia</taxon>
        <taxon>Lophotrochozoa</taxon>
        <taxon>Mollusca</taxon>
        <taxon>Bivalvia</taxon>
        <taxon>Autobranchia</taxon>
        <taxon>Pteriomorphia</taxon>
        <taxon>Pectinida</taxon>
        <taxon>Pectinoidea</taxon>
        <taxon>Pectinidae</taxon>
        <taxon>Mizuhopecten</taxon>
    </lineage>
</organism>
<comment type="pathway">
    <text evidence="3">Cofactor biosynthesis; molybdopterin biosynthesis.</text>
</comment>
<keyword evidence="16" id="KW-0501">Molybdenum cofactor biosynthesis</keyword>
<gene>
    <name evidence="22" type="ORF">KP79_PYT10633</name>
</gene>
<evidence type="ECO:0000256" key="3">
    <source>
        <dbReference type="ARBA" id="ARBA00005046"/>
    </source>
</evidence>
<dbReference type="NCBIfam" id="TIGR00581">
    <property type="entry name" value="moaC"/>
    <property type="match status" value="1"/>
</dbReference>
<evidence type="ECO:0000256" key="14">
    <source>
        <dbReference type="ARBA" id="ARBA00023014"/>
    </source>
</evidence>
<dbReference type="AlphaFoldDB" id="A0A210PP57"/>
<comment type="subunit">
    <text evidence="20">Isoform MOCS1A and isoform MOCS1B probably form a heterooligomer.</text>
</comment>
<evidence type="ECO:0000256" key="1">
    <source>
        <dbReference type="ARBA" id="ARBA00001637"/>
    </source>
</evidence>
<evidence type="ECO:0000256" key="12">
    <source>
        <dbReference type="ARBA" id="ARBA00022741"/>
    </source>
</evidence>
<dbReference type="OrthoDB" id="429626at2759"/>
<sequence length="715" mass="79985">MEGSGRLLCILRQISRKTPIYSRLQKATYCSGIKTKPLDEVYQKEYENIEEEPAVQCGPNKAERVGPSTDTLTDTFGRQHTYLRISLSERCNLRCQYCMPENGVELTPSQKLLSSEEILRLSEMFVKEGVEKIRLTGGEPLVRKDVVEIIRGLNEFRDLGLQTIAMTTNGVTLARKLPALKEAGLDLINVSLDTLVPAKFEFISRRKGWDRVIKGIDTAIDLGYSPVKVNCVVMRGLNEEEICDFVAFTKDKNVDIRFIEYMPFDGNKWNSKKMVSYLEMVDTIKARWPDFSRMQDHPNDTSKAYHVPGFTGQVGFISSMSEHFCGTCNRIRLTADGNLKVCLFGNTEVSLRDVMRASPDDAELRDVISAAVKRKKKQHADYLEEIEDFKCPGDGMSMRTLSTSCTHSFTTLMPAGIVSATFLSTPQPWNTQIRQCWTGDEESMKYWETDRRARLAEAAERGDIEEDCDVTEYKQDHDNYRNISENISKSDCDSLTHVDTAGKTKMVDVGYKPDTVRTAVASATIHVGEKVFPLIKENKMKKGDVLSVSQLAGIMAAKRTSELIPLCHNIFISGVDVSFVLNEENHCIHITSSAKTAGKTGVEMEAIMAVSVAAITIYDMCKAVSKDMVISDIRLEQKTGGGLTGRKSLDIQLYMVWVLGLTGLKSPDIQLYMAWVQGLTGRKSPDVQLYMVLGPGVDGAEVSRYTFVYGLESRV</sequence>
<dbReference type="InterPro" id="IPR002820">
    <property type="entry name" value="Mopterin_CF_biosynth-C_dom"/>
</dbReference>
<protein>
    <recommendedName>
        <fullName evidence="8">Molybdenum cofactor biosynthesis protein 1</fullName>
        <ecNumber evidence="6">4.1.99.22</ecNumber>
        <ecNumber evidence="7">4.6.1.17</ecNumber>
    </recommendedName>
</protein>
<dbReference type="HAMAP" id="MF_01225_B">
    <property type="entry name" value="MoaA_B"/>
    <property type="match status" value="1"/>
</dbReference>
<dbReference type="EMBL" id="NEDP02005570">
    <property type="protein sequence ID" value="OWF38258.1"/>
    <property type="molecule type" value="Genomic_DNA"/>
</dbReference>
<dbReference type="Pfam" id="PF06463">
    <property type="entry name" value="Mob_synth_C"/>
    <property type="match status" value="1"/>
</dbReference>
<dbReference type="Pfam" id="PF04055">
    <property type="entry name" value="Radical_SAM"/>
    <property type="match status" value="1"/>
</dbReference>
<comment type="caution">
    <text evidence="22">The sequence shown here is derived from an EMBL/GenBank/DDBJ whole genome shotgun (WGS) entry which is preliminary data.</text>
</comment>
<evidence type="ECO:0000256" key="8">
    <source>
        <dbReference type="ARBA" id="ARBA00015273"/>
    </source>
</evidence>
<dbReference type="InterPro" id="IPR013785">
    <property type="entry name" value="Aldolase_TIM"/>
</dbReference>
<dbReference type="NCBIfam" id="NF006870">
    <property type="entry name" value="PRK09364.1"/>
    <property type="match status" value="1"/>
</dbReference>
<evidence type="ECO:0000313" key="23">
    <source>
        <dbReference type="Proteomes" id="UP000242188"/>
    </source>
</evidence>
<evidence type="ECO:0000256" key="5">
    <source>
        <dbReference type="ARBA" id="ARBA00009862"/>
    </source>
</evidence>
<dbReference type="SFLD" id="SFLDG01067">
    <property type="entry name" value="SPASM/twitch_domain_containing"/>
    <property type="match status" value="1"/>
</dbReference>
<dbReference type="Proteomes" id="UP000242188">
    <property type="component" value="Unassembled WGS sequence"/>
</dbReference>
<reference evidence="22 23" key="1">
    <citation type="journal article" date="2017" name="Nat. Ecol. Evol.">
        <title>Scallop genome provides insights into evolution of bilaterian karyotype and development.</title>
        <authorList>
            <person name="Wang S."/>
            <person name="Zhang J."/>
            <person name="Jiao W."/>
            <person name="Li J."/>
            <person name="Xun X."/>
            <person name="Sun Y."/>
            <person name="Guo X."/>
            <person name="Huan P."/>
            <person name="Dong B."/>
            <person name="Zhang L."/>
            <person name="Hu X."/>
            <person name="Sun X."/>
            <person name="Wang J."/>
            <person name="Zhao C."/>
            <person name="Wang Y."/>
            <person name="Wang D."/>
            <person name="Huang X."/>
            <person name="Wang R."/>
            <person name="Lv J."/>
            <person name="Li Y."/>
            <person name="Zhang Z."/>
            <person name="Liu B."/>
            <person name="Lu W."/>
            <person name="Hui Y."/>
            <person name="Liang J."/>
            <person name="Zhou Z."/>
            <person name="Hou R."/>
            <person name="Li X."/>
            <person name="Liu Y."/>
            <person name="Li H."/>
            <person name="Ning X."/>
            <person name="Lin Y."/>
            <person name="Zhao L."/>
            <person name="Xing Q."/>
            <person name="Dou J."/>
            <person name="Li Y."/>
            <person name="Mao J."/>
            <person name="Guo H."/>
            <person name="Dou H."/>
            <person name="Li T."/>
            <person name="Mu C."/>
            <person name="Jiang W."/>
            <person name="Fu Q."/>
            <person name="Fu X."/>
            <person name="Miao Y."/>
            <person name="Liu J."/>
            <person name="Yu Q."/>
            <person name="Li R."/>
            <person name="Liao H."/>
            <person name="Li X."/>
            <person name="Kong Y."/>
            <person name="Jiang Z."/>
            <person name="Chourrout D."/>
            <person name="Li R."/>
            <person name="Bao Z."/>
        </authorList>
    </citation>
    <scope>NUCLEOTIDE SEQUENCE [LARGE SCALE GENOMIC DNA]</scope>
    <source>
        <strain evidence="22 23">PY_sf001</strain>
    </source>
</reference>
<dbReference type="PROSITE" id="PS51918">
    <property type="entry name" value="RADICAL_SAM"/>
    <property type="match status" value="1"/>
</dbReference>
<feature type="domain" description="Radical SAM core" evidence="21">
    <location>
        <begin position="75"/>
        <end position="290"/>
    </location>
</feature>
<dbReference type="GO" id="GO:0061799">
    <property type="term" value="F:cyclic pyranopterin monophosphate synthase activity"/>
    <property type="evidence" value="ECO:0007669"/>
    <property type="project" value="UniProtKB-EC"/>
</dbReference>
<dbReference type="FunFam" id="3.20.20.70:FF:000117">
    <property type="entry name" value="molybdenum cofactor biosynthesis protein 1"/>
    <property type="match status" value="1"/>
</dbReference>
<dbReference type="InterPro" id="IPR058240">
    <property type="entry name" value="rSAM_sf"/>
</dbReference>
<keyword evidence="12" id="KW-0547">Nucleotide-binding</keyword>
<dbReference type="STRING" id="6573.A0A210PP57"/>
<comment type="similarity">
    <text evidence="5">In the N-terminal section; belongs to the radical SAM superfamily. MoaA family.</text>
</comment>
<dbReference type="SFLD" id="SFLDG01383">
    <property type="entry name" value="cyclic_pyranopterin_phosphate"/>
    <property type="match status" value="1"/>
</dbReference>
<comment type="similarity">
    <text evidence="4">In the C-terminal section; belongs to the MoaC family.</text>
</comment>
<dbReference type="InterPro" id="IPR040064">
    <property type="entry name" value="MoaA-like"/>
</dbReference>
<dbReference type="GO" id="GO:0061798">
    <property type="term" value="F:GTP 3',8'-cyclase activity"/>
    <property type="evidence" value="ECO:0007669"/>
    <property type="project" value="UniProtKB-EC"/>
</dbReference>
<keyword evidence="17" id="KW-0456">Lyase</keyword>
<evidence type="ECO:0000256" key="17">
    <source>
        <dbReference type="ARBA" id="ARBA00023239"/>
    </source>
</evidence>
<dbReference type="InterPro" id="IPR050105">
    <property type="entry name" value="MoCo_biosynth_MoaA/MoaC"/>
</dbReference>
<dbReference type="InterPro" id="IPR036522">
    <property type="entry name" value="MoaC_sf"/>
</dbReference>
<comment type="function">
    <text evidence="19">Isoform MOCS1A and isoform MOCS1B probably form a complex that catalyzes the conversion of 5'-GTP to cyclic pyranopterin monophosphate (cPMP). MOCS1A catalyzes the cyclization of GTP to (8S)-3',8-cyclo-7,8-dihydroguanosine 5'-triphosphate and MOCS1B catalyzes the subsequent conversion of (8S)-3',8-cyclo-7,8-dihydroguanosine 5'-triphosphate to cPMP.</text>
</comment>
<dbReference type="PROSITE" id="PS01305">
    <property type="entry name" value="MOAA_NIFB_PQQE"/>
    <property type="match status" value="1"/>
</dbReference>
<dbReference type="SFLD" id="SFLDS00029">
    <property type="entry name" value="Radical_SAM"/>
    <property type="match status" value="1"/>
</dbReference>
<dbReference type="Pfam" id="PF01967">
    <property type="entry name" value="MoaC"/>
    <property type="match status" value="1"/>
</dbReference>
<evidence type="ECO:0000256" key="19">
    <source>
        <dbReference type="ARBA" id="ARBA00054222"/>
    </source>
</evidence>
<evidence type="ECO:0000256" key="6">
    <source>
        <dbReference type="ARBA" id="ARBA00012167"/>
    </source>
</evidence>
<keyword evidence="23" id="KW-1185">Reference proteome</keyword>
<keyword evidence="14" id="KW-0411">Iron-sulfur</keyword>
<comment type="cofactor">
    <cofactor evidence="2">
        <name>[4Fe-4S] cluster</name>
        <dbReference type="ChEBI" id="CHEBI:49883"/>
    </cofactor>
</comment>
<evidence type="ECO:0000256" key="11">
    <source>
        <dbReference type="ARBA" id="ARBA00022723"/>
    </source>
</evidence>
<keyword evidence="9" id="KW-0004">4Fe-4S</keyword>
<dbReference type="GO" id="GO:0046872">
    <property type="term" value="F:metal ion binding"/>
    <property type="evidence" value="ECO:0007669"/>
    <property type="project" value="UniProtKB-KW"/>
</dbReference>
<comment type="catalytic activity">
    <reaction evidence="18">
        <text>GTP + AH2 + S-adenosyl-L-methionine = (8S)-3',8-cyclo-7,8-dihydroguanosine 5'-triphosphate + 5'-deoxyadenosine + L-methionine + A + H(+)</text>
        <dbReference type="Rhea" id="RHEA:49576"/>
        <dbReference type="ChEBI" id="CHEBI:13193"/>
        <dbReference type="ChEBI" id="CHEBI:15378"/>
        <dbReference type="ChEBI" id="CHEBI:17319"/>
        <dbReference type="ChEBI" id="CHEBI:17499"/>
        <dbReference type="ChEBI" id="CHEBI:37565"/>
        <dbReference type="ChEBI" id="CHEBI:57844"/>
        <dbReference type="ChEBI" id="CHEBI:59789"/>
        <dbReference type="ChEBI" id="CHEBI:131766"/>
        <dbReference type="EC" id="4.1.99.22"/>
    </reaction>
</comment>
<dbReference type="PANTHER" id="PTHR22960">
    <property type="entry name" value="MOLYBDOPTERIN COFACTOR SYNTHESIS PROTEIN A"/>
    <property type="match status" value="1"/>
</dbReference>
<dbReference type="EC" id="4.6.1.17" evidence="7"/>
<evidence type="ECO:0000256" key="4">
    <source>
        <dbReference type="ARBA" id="ARBA00008484"/>
    </source>
</evidence>
<accession>A0A210PP57</accession>
<dbReference type="InterPro" id="IPR006638">
    <property type="entry name" value="Elp3/MiaA/NifB-like_rSAM"/>
</dbReference>
<evidence type="ECO:0000256" key="2">
    <source>
        <dbReference type="ARBA" id="ARBA00001966"/>
    </source>
</evidence>
<evidence type="ECO:0000256" key="7">
    <source>
        <dbReference type="ARBA" id="ARBA00012575"/>
    </source>
</evidence>
<dbReference type="SUPFAM" id="SSF55040">
    <property type="entry name" value="Molybdenum cofactor biosynthesis protein C, MoaC"/>
    <property type="match status" value="1"/>
</dbReference>
<evidence type="ECO:0000256" key="18">
    <source>
        <dbReference type="ARBA" id="ARBA00048697"/>
    </source>
</evidence>
<dbReference type="SUPFAM" id="SSF102114">
    <property type="entry name" value="Radical SAM enzymes"/>
    <property type="match status" value="1"/>
</dbReference>
<dbReference type="SFLD" id="SFLDG01386">
    <property type="entry name" value="main_SPASM_domain-containing"/>
    <property type="match status" value="1"/>
</dbReference>
<dbReference type="CDD" id="cd01420">
    <property type="entry name" value="MoaC_PE"/>
    <property type="match status" value="1"/>
</dbReference>
<dbReference type="InterPro" id="IPR000385">
    <property type="entry name" value="MoaA_NifB_PqqE_Fe-S-bd_CS"/>
</dbReference>
<keyword evidence="13" id="KW-0408">Iron</keyword>
<evidence type="ECO:0000259" key="21">
    <source>
        <dbReference type="PROSITE" id="PS51918"/>
    </source>
</evidence>
<dbReference type="NCBIfam" id="NF001199">
    <property type="entry name" value="PRK00164.2-1"/>
    <property type="match status" value="1"/>
</dbReference>
<dbReference type="Gene3D" id="3.30.70.640">
    <property type="entry name" value="Molybdopterin cofactor biosynthesis C (MoaC) domain"/>
    <property type="match status" value="1"/>
</dbReference>
<dbReference type="SMART" id="SM00729">
    <property type="entry name" value="Elp3"/>
    <property type="match status" value="1"/>
</dbReference>
<dbReference type="InterPro" id="IPR010505">
    <property type="entry name" value="MoaA_twitch"/>
</dbReference>
<proteinExistence type="inferred from homology"/>
<dbReference type="PANTHER" id="PTHR22960:SF0">
    <property type="entry name" value="MOLYBDENUM COFACTOR BIOSYNTHESIS PROTEIN 1"/>
    <property type="match status" value="1"/>
</dbReference>
<evidence type="ECO:0000256" key="15">
    <source>
        <dbReference type="ARBA" id="ARBA00023134"/>
    </source>
</evidence>
<comment type="catalytic activity">
    <reaction evidence="1">
        <text>(8S)-3',8-cyclo-7,8-dihydroguanosine 5'-triphosphate = cyclic pyranopterin phosphate + diphosphate</text>
        <dbReference type="Rhea" id="RHEA:49580"/>
        <dbReference type="ChEBI" id="CHEBI:33019"/>
        <dbReference type="ChEBI" id="CHEBI:59648"/>
        <dbReference type="ChEBI" id="CHEBI:131766"/>
        <dbReference type="EC" id="4.6.1.17"/>
    </reaction>
</comment>
<evidence type="ECO:0000256" key="10">
    <source>
        <dbReference type="ARBA" id="ARBA00022691"/>
    </source>
</evidence>
<dbReference type="EC" id="4.1.99.22" evidence="6"/>
<dbReference type="GO" id="GO:0051539">
    <property type="term" value="F:4 iron, 4 sulfur cluster binding"/>
    <property type="evidence" value="ECO:0007669"/>
    <property type="project" value="UniProtKB-KW"/>
</dbReference>
<dbReference type="InterPro" id="IPR007197">
    <property type="entry name" value="rSAM"/>
</dbReference>
<evidence type="ECO:0000256" key="20">
    <source>
        <dbReference type="ARBA" id="ARBA00063038"/>
    </source>
</evidence>
<evidence type="ECO:0000256" key="9">
    <source>
        <dbReference type="ARBA" id="ARBA00022485"/>
    </source>
</evidence>
<dbReference type="NCBIfam" id="TIGR02666">
    <property type="entry name" value="moaA"/>
    <property type="match status" value="1"/>
</dbReference>
<dbReference type="InterPro" id="IPR047594">
    <property type="entry name" value="MoaC_bact/euk"/>
</dbReference>
<dbReference type="CDD" id="cd21117">
    <property type="entry name" value="Twitch_MoaA"/>
    <property type="match status" value="1"/>
</dbReference>